<organism evidence="4 5">
    <name type="scientific">Streptomyces kaniharaensis</name>
    <dbReference type="NCBI Taxonomy" id="212423"/>
    <lineage>
        <taxon>Bacteria</taxon>
        <taxon>Bacillati</taxon>
        <taxon>Actinomycetota</taxon>
        <taxon>Actinomycetes</taxon>
        <taxon>Kitasatosporales</taxon>
        <taxon>Streptomycetaceae</taxon>
        <taxon>Streptomyces</taxon>
    </lineage>
</organism>
<dbReference type="InterPro" id="IPR048493">
    <property type="entry name" value="DUF1980_N"/>
</dbReference>
<dbReference type="PANTHER" id="PTHR40047:SF1">
    <property type="entry name" value="UPF0703 PROTEIN YCGQ"/>
    <property type="match status" value="1"/>
</dbReference>
<protein>
    <submittedName>
        <fullName evidence="4">TIGR03943 family protein</fullName>
    </submittedName>
</protein>
<feature type="transmembrane region" description="Helical" evidence="1">
    <location>
        <begin position="39"/>
        <end position="58"/>
    </location>
</feature>
<dbReference type="EMBL" id="WBOF01000002">
    <property type="protein sequence ID" value="MQS16250.1"/>
    <property type="molecule type" value="Genomic_DNA"/>
</dbReference>
<sequence>MRREAQAILLVLLGTAVLRISLLSDAYLRYVRAALRPYLIAAGVVVVLLGVLTAAVALRAARRADGDHDVHGHDVHGHDANSHDAHGHSHGLRIAWLLILPVIAILLVSPPALGPYTAQHAGNTMAKPDTAATGFPPLPTGDPLPLPLAEFDVRAAWDTTEPLLGRRVKLLGFVMPKSGGGWYVTRLVISCCAADAVTYKVEIRGMPMPPTNSWVEVTGVWQPDPAQARSDAVPALNAAQVTAVPQPRDPYE</sequence>
<dbReference type="Proteomes" id="UP000450000">
    <property type="component" value="Unassembled WGS sequence"/>
</dbReference>
<gene>
    <name evidence="4" type="ORF">F7Q99_29530</name>
</gene>
<evidence type="ECO:0000259" key="3">
    <source>
        <dbReference type="Pfam" id="PF21537"/>
    </source>
</evidence>
<keyword evidence="1" id="KW-1133">Transmembrane helix</keyword>
<dbReference type="Pfam" id="PF09323">
    <property type="entry name" value="DUF1980"/>
    <property type="match status" value="1"/>
</dbReference>
<comment type="caution">
    <text evidence="4">The sequence shown here is derived from an EMBL/GenBank/DDBJ whole genome shotgun (WGS) entry which is preliminary data.</text>
</comment>
<accession>A0A6N7KXJ0</accession>
<dbReference type="InterPro" id="IPR048447">
    <property type="entry name" value="DUF1980_C"/>
</dbReference>
<proteinExistence type="predicted"/>
<reference evidence="4 5" key="1">
    <citation type="submission" date="2019-09" db="EMBL/GenBank/DDBJ databases">
        <title>Genome Sequences of Streptomyces kaniharaensis ATCC 21070.</title>
        <authorList>
            <person name="Zhu W."/>
            <person name="De Crecy-Lagard V."/>
            <person name="Richards N.G."/>
        </authorList>
    </citation>
    <scope>NUCLEOTIDE SEQUENCE [LARGE SCALE GENOMIC DNA]</scope>
    <source>
        <strain evidence="4 5">SF-557</strain>
    </source>
</reference>
<dbReference type="Pfam" id="PF21537">
    <property type="entry name" value="DUF1980_C"/>
    <property type="match status" value="1"/>
</dbReference>
<dbReference type="InterPro" id="IPR015402">
    <property type="entry name" value="DUF1980"/>
</dbReference>
<dbReference type="NCBIfam" id="TIGR03943">
    <property type="entry name" value="TIGR03943 family putative permease subunit"/>
    <property type="match status" value="1"/>
</dbReference>
<feature type="transmembrane region" description="Helical" evidence="1">
    <location>
        <begin position="94"/>
        <end position="113"/>
    </location>
</feature>
<keyword evidence="1" id="KW-0812">Transmembrane</keyword>
<evidence type="ECO:0000313" key="4">
    <source>
        <dbReference type="EMBL" id="MQS16250.1"/>
    </source>
</evidence>
<feature type="domain" description="DUF1980" evidence="2">
    <location>
        <begin position="10"/>
        <end position="119"/>
    </location>
</feature>
<evidence type="ECO:0000313" key="5">
    <source>
        <dbReference type="Proteomes" id="UP000450000"/>
    </source>
</evidence>
<name>A0A6N7KXJ0_9ACTN</name>
<dbReference type="RefSeq" id="WP_153466979.1">
    <property type="nucleotide sequence ID" value="NZ_WBOF01000002.1"/>
</dbReference>
<evidence type="ECO:0000259" key="2">
    <source>
        <dbReference type="Pfam" id="PF09323"/>
    </source>
</evidence>
<dbReference type="OrthoDB" id="359029at2"/>
<dbReference type="AlphaFoldDB" id="A0A6N7KXJ0"/>
<dbReference type="PANTHER" id="PTHR40047">
    <property type="entry name" value="UPF0703 PROTEIN YCGQ"/>
    <property type="match status" value="1"/>
</dbReference>
<keyword evidence="1" id="KW-0472">Membrane</keyword>
<keyword evidence="5" id="KW-1185">Reference proteome</keyword>
<dbReference type="InterPro" id="IPR052955">
    <property type="entry name" value="UPF0703_membrane_permease"/>
</dbReference>
<feature type="domain" description="DUF1980" evidence="3">
    <location>
        <begin position="163"/>
        <end position="251"/>
    </location>
</feature>
<evidence type="ECO:0000256" key="1">
    <source>
        <dbReference type="SAM" id="Phobius"/>
    </source>
</evidence>